<gene>
    <name evidence="1" type="ORF">DIS18_12280</name>
</gene>
<protein>
    <submittedName>
        <fullName evidence="1">Uncharacterized protein</fullName>
    </submittedName>
</protein>
<comment type="caution">
    <text evidence="1">The sequence shown here is derived from an EMBL/GenBank/DDBJ whole genome shotgun (WGS) entry which is preliminary data.</text>
</comment>
<organism evidence="1 2">
    <name type="scientific">Algibacter marinivivus</name>
    <dbReference type="NCBI Taxonomy" id="2100723"/>
    <lineage>
        <taxon>Bacteria</taxon>
        <taxon>Pseudomonadati</taxon>
        <taxon>Bacteroidota</taxon>
        <taxon>Flavobacteriia</taxon>
        <taxon>Flavobacteriales</taxon>
        <taxon>Flavobacteriaceae</taxon>
        <taxon>Algibacter</taxon>
    </lineage>
</organism>
<evidence type="ECO:0000313" key="2">
    <source>
        <dbReference type="Proteomes" id="UP000245375"/>
    </source>
</evidence>
<proteinExistence type="predicted"/>
<reference evidence="1" key="2">
    <citation type="submission" date="2018-05" db="EMBL/GenBank/DDBJ databases">
        <authorList>
            <person name="Lanie J.A."/>
            <person name="Ng W.-L."/>
            <person name="Kazmierczak K.M."/>
            <person name="Andrzejewski T.M."/>
            <person name="Davidsen T.M."/>
            <person name="Wayne K.J."/>
            <person name="Tettelin H."/>
            <person name="Glass J.I."/>
            <person name="Rusch D."/>
            <person name="Podicherti R."/>
            <person name="Tsui H.-C.T."/>
            <person name="Winkler M.E."/>
        </authorList>
    </citation>
    <scope>NUCLEOTIDE SEQUENCE [LARGE SCALE GENOMIC DNA]</scope>
    <source>
        <strain evidence="1">ZY111</strain>
    </source>
</reference>
<sequence>MKNNIDNSLITNRKIIIEIRFQPAPKFLDLKGTILDKVNTLNIIKAADWSIGDSALKIADNNQDELIRNLIQVEINRLSIISTKVDSIEKFVDDFSKLYSAIKEILGELNIQRIGCRIQGTYKTKSTKFSDILKNFKESFPNQIFLQDYPTKDLRLQIVYQNGTYHIGPLDENDQFLLRTFKYPERKNSIGIAVDTDNYLLKTDNTNLNSFSKVKDVITASLAVEKSLVENLKDF</sequence>
<reference evidence="1" key="1">
    <citation type="submission" date="2018-05" db="EMBL/GenBank/DDBJ databases">
        <title>Algibacter marinivivus sp. nov., isolated from sample around a algae.</title>
        <authorList>
            <person name="Zhong X."/>
        </authorList>
    </citation>
    <scope>NUCLEOTIDE SEQUENCE [LARGE SCALE GENOMIC DNA]</scope>
    <source>
        <strain evidence="1">ZY111</strain>
    </source>
</reference>
<dbReference type="RefSeq" id="WP_109353378.1">
    <property type="nucleotide sequence ID" value="NZ_QFRI01000003.1"/>
</dbReference>
<dbReference type="AlphaFoldDB" id="A0A2U2X2M4"/>
<keyword evidence="2" id="KW-1185">Reference proteome</keyword>
<dbReference type="OrthoDB" id="1417808at2"/>
<name>A0A2U2X2M4_9FLAO</name>
<evidence type="ECO:0000313" key="1">
    <source>
        <dbReference type="EMBL" id="PWH82038.1"/>
    </source>
</evidence>
<dbReference type="EMBL" id="QFRI01000003">
    <property type="protein sequence ID" value="PWH82038.1"/>
    <property type="molecule type" value="Genomic_DNA"/>
</dbReference>
<dbReference type="Proteomes" id="UP000245375">
    <property type="component" value="Unassembled WGS sequence"/>
</dbReference>
<accession>A0A2U2X2M4</accession>